<accession>A0A7Y9S6A0</accession>
<dbReference type="EMBL" id="JACCAA010000001">
    <property type="protein sequence ID" value="NYG60200.1"/>
    <property type="molecule type" value="Genomic_DNA"/>
</dbReference>
<protein>
    <submittedName>
        <fullName evidence="2">DNA-directed RNA polymerase specialized sigma24 family protein</fullName>
    </submittedName>
</protein>
<organism evidence="2 3">
    <name type="scientific">Nocardioides daedukensis</name>
    <dbReference type="NCBI Taxonomy" id="634462"/>
    <lineage>
        <taxon>Bacteria</taxon>
        <taxon>Bacillati</taxon>
        <taxon>Actinomycetota</taxon>
        <taxon>Actinomycetes</taxon>
        <taxon>Propionibacteriales</taxon>
        <taxon>Nocardioidaceae</taxon>
        <taxon>Nocardioides</taxon>
    </lineage>
</organism>
<evidence type="ECO:0000313" key="2">
    <source>
        <dbReference type="EMBL" id="NYG60200.1"/>
    </source>
</evidence>
<keyword evidence="1" id="KW-1133">Transmembrane helix</keyword>
<dbReference type="GO" id="GO:0003700">
    <property type="term" value="F:DNA-binding transcription factor activity"/>
    <property type="evidence" value="ECO:0007669"/>
    <property type="project" value="InterPro"/>
</dbReference>
<dbReference type="SUPFAM" id="SSF88946">
    <property type="entry name" value="Sigma2 domain of RNA polymerase sigma factors"/>
    <property type="match status" value="1"/>
</dbReference>
<feature type="transmembrane region" description="Helical" evidence="1">
    <location>
        <begin position="183"/>
        <end position="203"/>
    </location>
</feature>
<keyword evidence="2" id="KW-0804">Transcription</keyword>
<proteinExistence type="predicted"/>
<dbReference type="GO" id="GO:0000428">
    <property type="term" value="C:DNA-directed RNA polymerase complex"/>
    <property type="evidence" value="ECO:0007669"/>
    <property type="project" value="UniProtKB-KW"/>
</dbReference>
<keyword evidence="1" id="KW-0812">Transmembrane</keyword>
<dbReference type="Proteomes" id="UP000540656">
    <property type="component" value="Unassembled WGS sequence"/>
</dbReference>
<keyword evidence="3" id="KW-1185">Reference proteome</keyword>
<keyword evidence="1" id="KW-0472">Membrane</keyword>
<comment type="caution">
    <text evidence="2">The sequence shown here is derived from an EMBL/GenBank/DDBJ whole genome shotgun (WGS) entry which is preliminary data.</text>
</comment>
<gene>
    <name evidence="2" type="ORF">BJ980_003123</name>
</gene>
<keyword evidence="2" id="KW-0240">DNA-directed RNA polymerase</keyword>
<sequence>MHDPTEFDDLYASVRDRLLLQTFALTGDLPAARGAVRDAFVGAWHQWRKVSKLEDPGSWIRPHAWSLAQRRHTARIWHRDKSLDEDSKATLDALSRLSLTQRKALLLTHLSSASMDQMGRELGLTDVAAANELQQATAQFAIHRDVPSTSVRIHLEGLGSHIEDTRFPRATIIRRRGTTRRRAYTTLGIAACVGALLGAGAIVHSTGGATPELGSVSAHGAGASETEAEKEQQVEESERHLNVEAMLTSRQVDGVFGSGHRVGAPSTSDNTSGDGLNTACQRSRFADRSGLATLVRTFPVSGSPKSGVVQRVELSASEDAAKKAYAATVQWFTACEEERAQLISAYALNDMADQGTMVMLNTWKKPAQTWTVSVVRSGNLVTTVARRVASRERESVKPFVKLTVEAVTSVCNHPAAGNCPGAKPVARRMPPPSPEGSRGLLEVIDLPPVSGVDKPWVATTPVSAKSNAAATSCDKADFNTKAVKRSLTRSYVVPEARLSSSFGLTETLGEFATPAPAKAFNRSLEERMAACEDKDAAATVTELDRGSDETSSYRIWRVSIEVSETRSVHFEMALVRRDNRVVQLGFVRDGNHEISDEDFRELTLRASARLTNLTKD</sequence>
<reference evidence="2 3" key="1">
    <citation type="submission" date="2020-07" db="EMBL/GenBank/DDBJ databases">
        <title>Sequencing the genomes of 1000 actinobacteria strains.</title>
        <authorList>
            <person name="Klenk H.-P."/>
        </authorList>
    </citation>
    <scope>NUCLEOTIDE SEQUENCE [LARGE SCALE GENOMIC DNA]</scope>
    <source>
        <strain evidence="2 3">DSM 23819</strain>
    </source>
</reference>
<dbReference type="RefSeq" id="WP_179503158.1">
    <property type="nucleotide sequence ID" value="NZ_JACCAA010000001.1"/>
</dbReference>
<dbReference type="AlphaFoldDB" id="A0A7Y9S6A0"/>
<evidence type="ECO:0000313" key="3">
    <source>
        <dbReference type="Proteomes" id="UP000540656"/>
    </source>
</evidence>
<dbReference type="InterPro" id="IPR013325">
    <property type="entry name" value="RNA_pol_sigma_r2"/>
</dbReference>
<evidence type="ECO:0000256" key="1">
    <source>
        <dbReference type="SAM" id="Phobius"/>
    </source>
</evidence>
<dbReference type="GO" id="GO:0006352">
    <property type="term" value="P:DNA-templated transcription initiation"/>
    <property type="evidence" value="ECO:0007669"/>
    <property type="project" value="InterPro"/>
</dbReference>
<name>A0A7Y9S6A0_9ACTN</name>